<evidence type="ECO:0000313" key="2">
    <source>
        <dbReference type="Proteomes" id="UP001164250"/>
    </source>
</evidence>
<accession>A0ACC1BRU9</accession>
<proteinExistence type="predicted"/>
<gene>
    <name evidence="1" type="ORF">Patl1_04419</name>
</gene>
<sequence>MSLSIVSAAATSVENTAKEETNRRSANFRPTIWGDHFLSYATESMETDHYPRLLELKEEIRKLIIANVKKPAEKLDLIDAIQRWDASAMDQLPGYMKLCYQALLDVYSETEKDMADQGRLYSLHFAKEAFPLLDRILNLSRVIDVIYKDEDGYTLAHVMLKDSVTSLLINPVPL</sequence>
<keyword evidence="2" id="KW-1185">Reference proteome</keyword>
<dbReference type="Proteomes" id="UP001164250">
    <property type="component" value="Chromosome 3"/>
</dbReference>
<protein>
    <submittedName>
        <fullName evidence="1">Uncharacterized protein</fullName>
    </submittedName>
</protein>
<organism evidence="1 2">
    <name type="scientific">Pistacia atlantica</name>
    <dbReference type="NCBI Taxonomy" id="434234"/>
    <lineage>
        <taxon>Eukaryota</taxon>
        <taxon>Viridiplantae</taxon>
        <taxon>Streptophyta</taxon>
        <taxon>Embryophyta</taxon>
        <taxon>Tracheophyta</taxon>
        <taxon>Spermatophyta</taxon>
        <taxon>Magnoliopsida</taxon>
        <taxon>eudicotyledons</taxon>
        <taxon>Gunneridae</taxon>
        <taxon>Pentapetalae</taxon>
        <taxon>rosids</taxon>
        <taxon>malvids</taxon>
        <taxon>Sapindales</taxon>
        <taxon>Anacardiaceae</taxon>
        <taxon>Pistacia</taxon>
    </lineage>
</organism>
<comment type="caution">
    <text evidence="1">The sequence shown here is derived from an EMBL/GenBank/DDBJ whole genome shotgun (WGS) entry which is preliminary data.</text>
</comment>
<evidence type="ECO:0000313" key="1">
    <source>
        <dbReference type="EMBL" id="KAJ0101809.1"/>
    </source>
</evidence>
<reference evidence="2" key="1">
    <citation type="journal article" date="2023" name="G3 (Bethesda)">
        <title>Genome assembly and association tests identify interacting loci associated with vigor, precocity, and sex in interspecific pistachio rootstocks.</title>
        <authorList>
            <person name="Palmer W."/>
            <person name="Jacygrad E."/>
            <person name="Sagayaradj S."/>
            <person name="Cavanaugh K."/>
            <person name="Han R."/>
            <person name="Bertier L."/>
            <person name="Beede B."/>
            <person name="Kafkas S."/>
            <person name="Golino D."/>
            <person name="Preece J."/>
            <person name="Michelmore R."/>
        </authorList>
    </citation>
    <scope>NUCLEOTIDE SEQUENCE [LARGE SCALE GENOMIC DNA]</scope>
</reference>
<name>A0ACC1BRU9_9ROSI</name>
<dbReference type="EMBL" id="CM047899">
    <property type="protein sequence ID" value="KAJ0101809.1"/>
    <property type="molecule type" value="Genomic_DNA"/>
</dbReference>